<protein>
    <recommendedName>
        <fullName evidence="5">Autophagy-related protein 27</fullName>
    </recommendedName>
</protein>
<sequence>MRPRLCLAGVLWSLTVNAIDTGCNKFTLANLEFDLCPLFLNNNLTISFREDTPPTLTSFRYAFGLDAPLKRDFQLPPDEQCPEGTRICLIVTNTRPKHPSEPARIFQVVPIASDAELTPKAKLLPKVHADDSHEPLQVTFHGGLYNHQPQKASFQFHCDHDVNEPTFPKFSWQFNGTHSFTWRSKHACPRALPPGAPAPPPDEPDIDPPAMPPNDPDAGVGDSEPATGPPRLSTPFAKPGVAILGVALFFFALRLLFRWNRLLSRARSRSSSKGFRPSPLNLVQWAREERLEEYEIDAGEETPLTPNSSAPFTEYGSAK</sequence>
<keyword evidence="20" id="KW-1185">Reference proteome</keyword>
<dbReference type="EMBL" id="JARKIB010000004">
    <property type="protein sequence ID" value="KAJ7781012.1"/>
    <property type="molecule type" value="Genomic_DNA"/>
</dbReference>
<dbReference type="InterPro" id="IPR044865">
    <property type="entry name" value="MRH_dom"/>
</dbReference>
<dbReference type="AlphaFoldDB" id="A0AAD7KBA0"/>
<feature type="region of interest" description="Disordered" evidence="15">
    <location>
        <begin position="189"/>
        <end position="233"/>
    </location>
</feature>
<comment type="subcellular location">
    <subcellularLocation>
        <location evidence="2">Cytoplasmic vesicle membrane</location>
        <topology evidence="2">Single-pass type I membrane protein</topology>
    </subcellularLocation>
    <subcellularLocation>
        <location evidence="3">Golgi apparatus membrane</location>
        <topology evidence="3">Single-pass type I membrane protein</topology>
    </subcellularLocation>
    <subcellularLocation>
        <location evidence="1">Mitochondrion membrane</location>
        <topology evidence="1">Single-pass membrane protein</topology>
    </subcellularLocation>
</comment>
<feature type="signal peptide" evidence="17">
    <location>
        <begin position="1"/>
        <end position="18"/>
    </location>
</feature>
<dbReference type="InterPro" id="IPR009011">
    <property type="entry name" value="Man6P_isomerase_rcpt-bd_dom_sf"/>
</dbReference>
<dbReference type="GO" id="GO:0031966">
    <property type="term" value="C:mitochondrial membrane"/>
    <property type="evidence" value="ECO:0007669"/>
    <property type="project" value="UniProtKB-SubCell"/>
</dbReference>
<evidence type="ECO:0000256" key="5">
    <source>
        <dbReference type="ARBA" id="ARBA00013776"/>
    </source>
</evidence>
<feature type="domain" description="MRH" evidence="18">
    <location>
        <begin position="44"/>
        <end position="190"/>
    </location>
</feature>
<evidence type="ECO:0000256" key="12">
    <source>
        <dbReference type="ARBA" id="ARBA00023136"/>
    </source>
</evidence>
<organism evidence="19 20">
    <name type="scientific">Mycena metata</name>
    <dbReference type="NCBI Taxonomy" id="1033252"/>
    <lineage>
        <taxon>Eukaryota</taxon>
        <taxon>Fungi</taxon>
        <taxon>Dikarya</taxon>
        <taxon>Basidiomycota</taxon>
        <taxon>Agaricomycotina</taxon>
        <taxon>Agaricomycetes</taxon>
        <taxon>Agaricomycetidae</taxon>
        <taxon>Agaricales</taxon>
        <taxon>Marasmiineae</taxon>
        <taxon>Mycenaceae</taxon>
        <taxon>Mycena</taxon>
    </lineage>
</organism>
<evidence type="ECO:0000256" key="13">
    <source>
        <dbReference type="ARBA" id="ARBA00023157"/>
    </source>
</evidence>
<evidence type="ECO:0000256" key="9">
    <source>
        <dbReference type="ARBA" id="ARBA00023006"/>
    </source>
</evidence>
<dbReference type="GO" id="GO:0000139">
    <property type="term" value="C:Golgi membrane"/>
    <property type="evidence" value="ECO:0007669"/>
    <property type="project" value="UniProtKB-SubCell"/>
</dbReference>
<accession>A0AAD7KBA0</accession>
<keyword evidence="14" id="KW-0968">Cytoplasmic vesicle</keyword>
<comment type="caution">
    <text evidence="19">The sequence shown here is derived from an EMBL/GenBank/DDBJ whole genome shotgun (WGS) entry which is preliminary data.</text>
</comment>
<evidence type="ECO:0000256" key="2">
    <source>
        <dbReference type="ARBA" id="ARBA00004358"/>
    </source>
</evidence>
<dbReference type="PROSITE" id="PS51914">
    <property type="entry name" value="MRH"/>
    <property type="match status" value="1"/>
</dbReference>
<evidence type="ECO:0000256" key="14">
    <source>
        <dbReference type="ARBA" id="ARBA00023329"/>
    </source>
</evidence>
<keyword evidence="12 16" id="KW-0472">Membrane</keyword>
<evidence type="ECO:0000259" key="18">
    <source>
        <dbReference type="PROSITE" id="PS51914"/>
    </source>
</evidence>
<evidence type="ECO:0000256" key="16">
    <source>
        <dbReference type="SAM" id="Phobius"/>
    </source>
</evidence>
<dbReference type="Proteomes" id="UP001215598">
    <property type="component" value="Unassembled WGS sequence"/>
</dbReference>
<dbReference type="InterPro" id="IPR018939">
    <property type="entry name" value="Autophagy-rel_prot_27"/>
</dbReference>
<evidence type="ECO:0000256" key="7">
    <source>
        <dbReference type="ARBA" id="ARBA00022729"/>
    </source>
</evidence>
<evidence type="ECO:0000256" key="4">
    <source>
        <dbReference type="ARBA" id="ARBA00005363"/>
    </source>
</evidence>
<gene>
    <name evidence="19" type="ORF">B0H16DRAFT_604437</name>
</gene>
<evidence type="ECO:0000313" key="20">
    <source>
        <dbReference type="Proteomes" id="UP001215598"/>
    </source>
</evidence>
<evidence type="ECO:0000256" key="15">
    <source>
        <dbReference type="SAM" id="MobiDB-lite"/>
    </source>
</evidence>
<keyword evidence="9" id="KW-0072">Autophagy</keyword>
<dbReference type="Pfam" id="PF09451">
    <property type="entry name" value="ATG27"/>
    <property type="match status" value="1"/>
</dbReference>
<dbReference type="SUPFAM" id="SSF50911">
    <property type="entry name" value="Mannose 6-phosphate receptor domain"/>
    <property type="match status" value="1"/>
</dbReference>
<evidence type="ECO:0000256" key="11">
    <source>
        <dbReference type="ARBA" id="ARBA00023128"/>
    </source>
</evidence>
<dbReference type="Gene3D" id="2.70.130.10">
    <property type="entry name" value="Mannose-6-phosphate receptor binding domain"/>
    <property type="match status" value="1"/>
</dbReference>
<evidence type="ECO:0000256" key="17">
    <source>
        <dbReference type="SAM" id="SignalP"/>
    </source>
</evidence>
<feature type="chain" id="PRO_5042193850" description="Autophagy-related protein 27" evidence="17">
    <location>
        <begin position="19"/>
        <end position="319"/>
    </location>
</feature>
<dbReference type="GO" id="GO:0030659">
    <property type="term" value="C:cytoplasmic vesicle membrane"/>
    <property type="evidence" value="ECO:0007669"/>
    <property type="project" value="UniProtKB-SubCell"/>
</dbReference>
<feature type="transmembrane region" description="Helical" evidence="16">
    <location>
        <begin position="239"/>
        <end position="257"/>
    </location>
</feature>
<evidence type="ECO:0000256" key="10">
    <source>
        <dbReference type="ARBA" id="ARBA00023034"/>
    </source>
</evidence>
<keyword evidence="8 16" id="KW-1133">Transmembrane helix</keyword>
<keyword evidence="7 17" id="KW-0732">Signal</keyword>
<evidence type="ECO:0000256" key="6">
    <source>
        <dbReference type="ARBA" id="ARBA00022692"/>
    </source>
</evidence>
<evidence type="ECO:0000313" key="19">
    <source>
        <dbReference type="EMBL" id="KAJ7781012.1"/>
    </source>
</evidence>
<dbReference type="GO" id="GO:0006914">
    <property type="term" value="P:autophagy"/>
    <property type="evidence" value="ECO:0007669"/>
    <property type="project" value="UniProtKB-KW"/>
</dbReference>
<keyword evidence="11" id="KW-0496">Mitochondrion</keyword>
<keyword evidence="6 16" id="KW-0812">Transmembrane</keyword>
<proteinExistence type="inferred from homology"/>
<feature type="compositionally biased region" description="Pro residues" evidence="15">
    <location>
        <begin position="191"/>
        <end position="215"/>
    </location>
</feature>
<comment type="similarity">
    <text evidence="4">Belongs to the ATG27 family.</text>
</comment>
<evidence type="ECO:0000256" key="8">
    <source>
        <dbReference type="ARBA" id="ARBA00022989"/>
    </source>
</evidence>
<reference evidence="19" key="1">
    <citation type="submission" date="2023-03" db="EMBL/GenBank/DDBJ databases">
        <title>Massive genome expansion in bonnet fungi (Mycena s.s.) driven by repeated elements and novel gene families across ecological guilds.</title>
        <authorList>
            <consortium name="Lawrence Berkeley National Laboratory"/>
            <person name="Harder C.B."/>
            <person name="Miyauchi S."/>
            <person name="Viragh M."/>
            <person name="Kuo A."/>
            <person name="Thoen E."/>
            <person name="Andreopoulos B."/>
            <person name="Lu D."/>
            <person name="Skrede I."/>
            <person name="Drula E."/>
            <person name="Henrissat B."/>
            <person name="Morin E."/>
            <person name="Kohler A."/>
            <person name="Barry K."/>
            <person name="LaButti K."/>
            <person name="Morin E."/>
            <person name="Salamov A."/>
            <person name="Lipzen A."/>
            <person name="Mereny Z."/>
            <person name="Hegedus B."/>
            <person name="Baldrian P."/>
            <person name="Stursova M."/>
            <person name="Weitz H."/>
            <person name="Taylor A."/>
            <person name="Grigoriev I.V."/>
            <person name="Nagy L.G."/>
            <person name="Martin F."/>
            <person name="Kauserud H."/>
        </authorList>
    </citation>
    <scope>NUCLEOTIDE SEQUENCE</scope>
    <source>
        <strain evidence="19">CBHHK182m</strain>
    </source>
</reference>
<keyword evidence="10" id="KW-0333">Golgi apparatus</keyword>
<feature type="region of interest" description="Disordered" evidence="15">
    <location>
        <begin position="294"/>
        <end position="319"/>
    </location>
</feature>
<keyword evidence="13" id="KW-1015">Disulfide bond</keyword>
<evidence type="ECO:0000256" key="3">
    <source>
        <dbReference type="ARBA" id="ARBA00004614"/>
    </source>
</evidence>
<evidence type="ECO:0000256" key="1">
    <source>
        <dbReference type="ARBA" id="ARBA00004304"/>
    </source>
</evidence>
<name>A0AAD7KBA0_9AGAR</name>